<evidence type="ECO:0000313" key="1">
    <source>
        <dbReference type="EMBL" id="PZG52076.1"/>
    </source>
</evidence>
<evidence type="ECO:0000313" key="2">
    <source>
        <dbReference type="Proteomes" id="UP000248544"/>
    </source>
</evidence>
<accession>A0A2W2GRC3</accession>
<dbReference type="RefSeq" id="WP_111166363.1">
    <property type="nucleotide sequence ID" value="NZ_POUA01000037.1"/>
</dbReference>
<reference evidence="1 2" key="1">
    <citation type="submission" date="2018-01" db="EMBL/GenBank/DDBJ databases">
        <title>Draft genome sequence of Sphaerisporangium sp. 7K107.</title>
        <authorList>
            <person name="Sahin N."/>
            <person name="Saygin H."/>
            <person name="Ay H."/>
        </authorList>
    </citation>
    <scope>NUCLEOTIDE SEQUENCE [LARGE SCALE GENOMIC DNA]</scope>
    <source>
        <strain evidence="1 2">7K107</strain>
    </source>
</reference>
<name>A0A2W2GRC3_9ACTN</name>
<dbReference type="AlphaFoldDB" id="A0A2W2GRC3"/>
<gene>
    <name evidence="1" type="ORF">C1I98_07570</name>
</gene>
<protein>
    <submittedName>
        <fullName evidence="1">Uncharacterized protein</fullName>
    </submittedName>
</protein>
<proteinExistence type="predicted"/>
<dbReference type="EMBL" id="POUA01000037">
    <property type="protein sequence ID" value="PZG52076.1"/>
    <property type="molecule type" value="Genomic_DNA"/>
</dbReference>
<sequence>MVALFPLSRQWLGFGRNFRAPGVLTRYGRTTGHLAEGTPGRAAPERTRRAFAPARPTRPLTGHLPVVGIVGDTLADHGEEVARICRWAAAHPASARRAVEPR</sequence>
<dbReference type="Proteomes" id="UP000248544">
    <property type="component" value="Unassembled WGS sequence"/>
</dbReference>
<organism evidence="1 2">
    <name type="scientific">Spongiactinospora gelatinilytica</name>
    <dbReference type="NCBI Taxonomy" id="2666298"/>
    <lineage>
        <taxon>Bacteria</taxon>
        <taxon>Bacillati</taxon>
        <taxon>Actinomycetota</taxon>
        <taxon>Actinomycetes</taxon>
        <taxon>Streptosporangiales</taxon>
        <taxon>Streptosporangiaceae</taxon>
        <taxon>Spongiactinospora</taxon>
    </lineage>
</organism>
<keyword evidence="2" id="KW-1185">Reference proteome</keyword>
<comment type="caution">
    <text evidence="1">The sequence shown here is derived from an EMBL/GenBank/DDBJ whole genome shotgun (WGS) entry which is preliminary data.</text>
</comment>